<feature type="transmembrane region" description="Helical" evidence="8">
    <location>
        <begin position="298"/>
        <end position="318"/>
    </location>
</feature>
<dbReference type="PROSITE" id="PS50263">
    <property type="entry name" value="CN_HYDROLASE"/>
    <property type="match status" value="1"/>
</dbReference>
<evidence type="ECO:0000256" key="6">
    <source>
        <dbReference type="ARBA" id="ARBA00023136"/>
    </source>
</evidence>
<keyword evidence="10" id="KW-0449">Lipoprotein</keyword>
<dbReference type="CDD" id="cd07571">
    <property type="entry name" value="ALP_N-acyl_transferase"/>
    <property type="match status" value="1"/>
</dbReference>
<evidence type="ECO:0000259" key="9">
    <source>
        <dbReference type="PROSITE" id="PS50263"/>
    </source>
</evidence>
<keyword evidence="6 8" id="KW-0472">Membrane</keyword>
<keyword evidence="2" id="KW-1003">Cell membrane</keyword>
<dbReference type="Gene3D" id="3.60.110.10">
    <property type="entry name" value="Carbon-nitrogen hydrolase"/>
    <property type="match status" value="1"/>
</dbReference>
<dbReference type="PANTHER" id="PTHR38686:SF1">
    <property type="entry name" value="APOLIPOPROTEIN N-ACYLTRANSFERASE"/>
    <property type="match status" value="1"/>
</dbReference>
<evidence type="ECO:0000256" key="2">
    <source>
        <dbReference type="ARBA" id="ARBA00022475"/>
    </source>
</evidence>
<comment type="subcellular location">
    <subcellularLocation>
        <location evidence="1">Cell membrane</location>
        <topology evidence="1">Multi-pass membrane protein</topology>
    </subcellularLocation>
</comment>
<keyword evidence="3 10" id="KW-0808">Transferase</keyword>
<dbReference type="GO" id="GO:0005886">
    <property type="term" value="C:plasma membrane"/>
    <property type="evidence" value="ECO:0007669"/>
    <property type="project" value="UniProtKB-SubCell"/>
</dbReference>
<evidence type="ECO:0000256" key="5">
    <source>
        <dbReference type="ARBA" id="ARBA00022989"/>
    </source>
</evidence>
<dbReference type="InterPro" id="IPR036526">
    <property type="entry name" value="C-N_Hydrolase_sf"/>
</dbReference>
<dbReference type="NCBIfam" id="TIGR00546">
    <property type="entry name" value="lnt"/>
    <property type="match status" value="1"/>
</dbReference>
<dbReference type="Pfam" id="PF00795">
    <property type="entry name" value="CN_hydrolase"/>
    <property type="match status" value="1"/>
</dbReference>
<sequence length="322" mass="37006">MKDFSSYPQAQIALIQHNTDPWEASKAPTPAQVQDAYRKDLTILKRLSDQALASQPAPQMVVWSETAFVPRIHWHYTYRRDQNFWLITKDLLEYLAAQEVPFLIGNDDARSEPAKNPNADENYRVDYNAALLFERGEITGIYRKLHLVPFTEHFPYRKQLPFIYDWLVKADTHFWEKGEEAVVFQGPGFTFSAPICFEDTFGYLSRNFVKRGADILVNISNDAWSNSLSAQYQHLALVVFRSVENKRSMVRSTASGQSCAIDPNGRVTAMAQPFKEAWINVSVPIVKENTPYNRLGDWLALVFTFAGPALLIFGLIWYRIKR</sequence>
<evidence type="ECO:0000256" key="3">
    <source>
        <dbReference type="ARBA" id="ARBA00022679"/>
    </source>
</evidence>
<reference evidence="10" key="1">
    <citation type="submission" date="2012-03" db="EMBL/GenBank/DDBJ databases">
        <title>Functional metagenomics reveals considerable lignocellulase gene clusters in the gut microbiome of a wood-feeding higher termite.</title>
        <authorList>
            <person name="Liu N."/>
        </authorList>
    </citation>
    <scope>NUCLEOTIDE SEQUENCE</scope>
</reference>
<evidence type="ECO:0000256" key="4">
    <source>
        <dbReference type="ARBA" id="ARBA00022692"/>
    </source>
</evidence>
<evidence type="ECO:0000256" key="7">
    <source>
        <dbReference type="ARBA" id="ARBA00023315"/>
    </source>
</evidence>
<dbReference type="GO" id="GO:0016410">
    <property type="term" value="F:N-acyltransferase activity"/>
    <property type="evidence" value="ECO:0007669"/>
    <property type="project" value="InterPro"/>
</dbReference>
<dbReference type="AlphaFoldDB" id="A0A806K272"/>
<keyword evidence="7 10" id="KW-0012">Acyltransferase</keyword>
<dbReference type="InterPro" id="IPR003010">
    <property type="entry name" value="C-N_Hydrolase"/>
</dbReference>
<protein>
    <submittedName>
        <fullName evidence="10">Apolipoprotein N-acyltransferase</fullName>
        <ecNumber evidence="10">2.3.1.-</ecNumber>
    </submittedName>
</protein>
<accession>A0A806K272</accession>
<dbReference type="EMBL" id="JQ844253">
    <property type="protein sequence ID" value="AGS53823.1"/>
    <property type="molecule type" value="Genomic_DNA"/>
</dbReference>
<evidence type="ECO:0000256" key="1">
    <source>
        <dbReference type="ARBA" id="ARBA00004651"/>
    </source>
</evidence>
<dbReference type="EC" id="2.3.1.-" evidence="10"/>
<keyword evidence="4 8" id="KW-0812">Transmembrane</keyword>
<dbReference type="GO" id="GO:0042158">
    <property type="term" value="P:lipoprotein biosynthetic process"/>
    <property type="evidence" value="ECO:0007669"/>
    <property type="project" value="InterPro"/>
</dbReference>
<dbReference type="InterPro" id="IPR004563">
    <property type="entry name" value="Apolipo_AcylTrfase"/>
</dbReference>
<name>A0A806K272_9BACT</name>
<feature type="domain" description="CN hydrolase" evidence="9">
    <location>
        <begin position="10"/>
        <end position="285"/>
    </location>
</feature>
<evidence type="ECO:0000256" key="8">
    <source>
        <dbReference type="SAM" id="Phobius"/>
    </source>
</evidence>
<organism evidence="10">
    <name type="scientific">uncultured bacterium contig00054</name>
    <dbReference type="NCBI Taxonomy" id="1181538"/>
    <lineage>
        <taxon>Bacteria</taxon>
        <taxon>environmental samples</taxon>
    </lineage>
</organism>
<dbReference type="SUPFAM" id="SSF56317">
    <property type="entry name" value="Carbon-nitrogen hydrolase"/>
    <property type="match status" value="1"/>
</dbReference>
<proteinExistence type="predicted"/>
<keyword evidence="5 8" id="KW-1133">Transmembrane helix</keyword>
<dbReference type="PANTHER" id="PTHR38686">
    <property type="entry name" value="APOLIPOPROTEIN N-ACYLTRANSFERASE"/>
    <property type="match status" value="1"/>
</dbReference>
<evidence type="ECO:0000313" key="10">
    <source>
        <dbReference type="EMBL" id="AGS53823.1"/>
    </source>
</evidence>